<gene>
    <name evidence="3" type="ORF">C5F44_11020</name>
</gene>
<evidence type="ECO:0000313" key="4">
    <source>
        <dbReference type="Proteomes" id="UP000241362"/>
    </source>
</evidence>
<feature type="region of interest" description="Disordered" evidence="1">
    <location>
        <begin position="103"/>
        <end position="122"/>
    </location>
</feature>
<dbReference type="Proteomes" id="UP000241362">
    <property type="component" value="Unassembled WGS sequence"/>
</dbReference>
<name>A0A2T4J8D9_FUSBL</name>
<evidence type="ECO:0000256" key="1">
    <source>
        <dbReference type="SAM" id="MobiDB-lite"/>
    </source>
</evidence>
<evidence type="ECO:0008006" key="5">
    <source>
        <dbReference type="Google" id="ProtNLM"/>
    </source>
</evidence>
<proteinExistence type="predicted"/>
<dbReference type="RefSeq" id="WP_107673581.1">
    <property type="nucleotide sequence ID" value="NZ_PZKE01000009.1"/>
</dbReference>
<comment type="caution">
    <text evidence="3">The sequence shown here is derived from an EMBL/GenBank/DDBJ whole genome shotgun (WGS) entry which is preliminary data.</text>
</comment>
<accession>A0A2T4J8D9</accession>
<reference evidence="3 4" key="1">
    <citation type="submission" date="2018-03" db="EMBL/GenBank/DDBJ databases">
        <title>Rhodobacter blasticus.</title>
        <authorList>
            <person name="Meyer T.E."/>
            <person name="Miller S."/>
            <person name="Lodha T."/>
            <person name="Gandham S."/>
            <person name="Chintalapati S."/>
            <person name="Chintalapati V.R."/>
        </authorList>
    </citation>
    <scope>NUCLEOTIDE SEQUENCE [LARGE SCALE GENOMIC DNA]</scope>
    <source>
        <strain evidence="3 4">DSM 2131</strain>
    </source>
</reference>
<dbReference type="AlphaFoldDB" id="A0A2T4J8D9"/>
<sequence length="273" mass="27928">MKLKALSLTLATTALVALALPSLAEDKAGTNVSAEGTGSAGATATLSMAHELYALGVASGDALTVLTAAKLAAQSEGTPQEPAALDPAEFEGTTLETFRARKAAPAAPAAPAPMMNEGEPRPAGKATLLTSAGGDEDDGAAKAPVTAAEMFAKAKELAGDDEGLLGLIADAEAEGSRGRIGGAVTWGSALPKGQIDVWEVPFYGNSYAEVAVVGDGDANLDMVVTDQNGNVICYDVSPSDQVYCDFVPAWDGYFYITVENAGRARNSYYLMTN</sequence>
<protein>
    <recommendedName>
        <fullName evidence="5">Peptidase C-terminal archaeal/bacterial domain-containing protein</fullName>
    </recommendedName>
</protein>
<feature type="signal peptide" evidence="2">
    <location>
        <begin position="1"/>
        <end position="24"/>
    </location>
</feature>
<evidence type="ECO:0000313" key="3">
    <source>
        <dbReference type="EMBL" id="PTE14154.1"/>
    </source>
</evidence>
<feature type="chain" id="PRO_5015420989" description="Peptidase C-terminal archaeal/bacterial domain-containing protein" evidence="2">
    <location>
        <begin position="25"/>
        <end position="273"/>
    </location>
</feature>
<organism evidence="3 4">
    <name type="scientific">Fuscovulum blasticum DSM 2131</name>
    <dbReference type="NCBI Taxonomy" id="1188250"/>
    <lineage>
        <taxon>Bacteria</taxon>
        <taxon>Pseudomonadati</taxon>
        <taxon>Pseudomonadota</taxon>
        <taxon>Alphaproteobacteria</taxon>
        <taxon>Rhodobacterales</taxon>
        <taxon>Paracoccaceae</taxon>
        <taxon>Pseudogemmobacter</taxon>
    </lineage>
</organism>
<keyword evidence="4" id="KW-1185">Reference proteome</keyword>
<dbReference type="EMBL" id="PZKE01000009">
    <property type="protein sequence ID" value="PTE14154.1"/>
    <property type="molecule type" value="Genomic_DNA"/>
</dbReference>
<feature type="compositionally biased region" description="Low complexity" evidence="1">
    <location>
        <begin position="103"/>
        <end position="113"/>
    </location>
</feature>
<evidence type="ECO:0000256" key="2">
    <source>
        <dbReference type="SAM" id="SignalP"/>
    </source>
</evidence>
<dbReference type="Gene3D" id="2.60.120.380">
    <property type="match status" value="1"/>
</dbReference>
<keyword evidence="2" id="KW-0732">Signal</keyword>